<reference evidence="1" key="1">
    <citation type="submission" date="2019-10" db="EMBL/GenBank/DDBJ databases">
        <authorList>
            <consortium name="DOE Joint Genome Institute"/>
            <person name="Kuo A."/>
            <person name="Miyauchi S."/>
            <person name="Kiss E."/>
            <person name="Drula E."/>
            <person name="Kohler A."/>
            <person name="Sanchez-Garcia M."/>
            <person name="Andreopoulos B."/>
            <person name="Barry K.W."/>
            <person name="Bonito G."/>
            <person name="Buee M."/>
            <person name="Carver A."/>
            <person name="Chen C."/>
            <person name="Cichocki N."/>
            <person name="Clum A."/>
            <person name="Culley D."/>
            <person name="Crous P.W."/>
            <person name="Fauchery L."/>
            <person name="Girlanda M."/>
            <person name="Hayes R."/>
            <person name="Keri Z."/>
            <person name="Labutti K."/>
            <person name="Lipzen A."/>
            <person name="Lombard V."/>
            <person name="Magnuson J."/>
            <person name="Maillard F."/>
            <person name="Morin E."/>
            <person name="Murat C."/>
            <person name="Nolan M."/>
            <person name="Ohm R."/>
            <person name="Pangilinan J."/>
            <person name="Pereira M."/>
            <person name="Perotto S."/>
            <person name="Peter M."/>
            <person name="Riley R."/>
            <person name="Sitrit Y."/>
            <person name="Stielow B."/>
            <person name="Szollosi G."/>
            <person name="Zifcakova L."/>
            <person name="Stursova M."/>
            <person name="Spatafora J.W."/>
            <person name="Tedersoo L."/>
            <person name="Vaario L.-M."/>
            <person name="Yamada A."/>
            <person name="Yan M."/>
            <person name="Wang P."/>
            <person name="Xu J."/>
            <person name="Bruns T."/>
            <person name="Baldrian P."/>
            <person name="Vilgalys R."/>
            <person name="Henrissat B."/>
            <person name="Grigoriev I.V."/>
            <person name="Hibbett D."/>
            <person name="Nagy L.G."/>
            <person name="Martin F.M."/>
        </authorList>
    </citation>
    <scope>NUCLEOTIDE SEQUENCE</scope>
    <source>
        <strain evidence="1">P2</strain>
    </source>
</reference>
<organism evidence="1 2">
    <name type="scientific">Thelephora ganbajun</name>
    <name type="common">Ganba fungus</name>
    <dbReference type="NCBI Taxonomy" id="370292"/>
    <lineage>
        <taxon>Eukaryota</taxon>
        <taxon>Fungi</taxon>
        <taxon>Dikarya</taxon>
        <taxon>Basidiomycota</taxon>
        <taxon>Agaricomycotina</taxon>
        <taxon>Agaricomycetes</taxon>
        <taxon>Thelephorales</taxon>
        <taxon>Thelephoraceae</taxon>
        <taxon>Thelephora</taxon>
    </lineage>
</organism>
<name>A0ACB6ZUR9_THEGA</name>
<accession>A0ACB6ZUR9</accession>
<gene>
    <name evidence="1" type="ORF">BDM02DRAFT_3125764</name>
</gene>
<sequence length="168" mass="18408">MEFKESPAQRGGGEILGRDSYDSTESQSQTDMPLAAEWITRDDEGTLIWLRRPPDIQAGELPSGVLGNPVLVRVGVAIEVAWVRPSHPKRASYWYHHAVPRIHINTAGVGACSPAGHQVKCRNGAPFARRLSVPESKTSRRSPLVILFWSLATVISETTSPRGRSDVS</sequence>
<keyword evidence="2" id="KW-1185">Reference proteome</keyword>
<reference evidence="1" key="2">
    <citation type="journal article" date="2020" name="Nat. Commun.">
        <title>Large-scale genome sequencing of mycorrhizal fungi provides insights into the early evolution of symbiotic traits.</title>
        <authorList>
            <person name="Miyauchi S."/>
            <person name="Kiss E."/>
            <person name="Kuo A."/>
            <person name="Drula E."/>
            <person name="Kohler A."/>
            <person name="Sanchez-Garcia M."/>
            <person name="Morin E."/>
            <person name="Andreopoulos B."/>
            <person name="Barry K.W."/>
            <person name="Bonito G."/>
            <person name="Buee M."/>
            <person name="Carver A."/>
            <person name="Chen C."/>
            <person name="Cichocki N."/>
            <person name="Clum A."/>
            <person name="Culley D."/>
            <person name="Crous P.W."/>
            <person name="Fauchery L."/>
            <person name="Girlanda M."/>
            <person name="Hayes R.D."/>
            <person name="Keri Z."/>
            <person name="LaButti K."/>
            <person name="Lipzen A."/>
            <person name="Lombard V."/>
            <person name="Magnuson J."/>
            <person name="Maillard F."/>
            <person name="Murat C."/>
            <person name="Nolan M."/>
            <person name="Ohm R.A."/>
            <person name="Pangilinan J."/>
            <person name="Pereira M.F."/>
            <person name="Perotto S."/>
            <person name="Peter M."/>
            <person name="Pfister S."/>
            <person name="Riley R."/>
            <person name="Sitrit Y."/>
            <person name="Stielow J.B."/>
            <person name="Szollosi G."/>
            <person name="Zifcakova L."/>
            <person name="Stursova M."/>
            <person name="Spatafora J.W."/>
            <person name="Tedersoo L."/>
            <person name="Vaario L.M."/>
            <person name="Yamada A."/>
            <person name="Yan M."/>
            <person name="Wang P."/>
            <person name="Xu J."/>
            <person name="Bruns T."/>
            <person name="Baldrian P."/>
            <person name="Vilgalys R."/>
            <person name="Dunand C."/>
            <person name="Henrissat B."/>
            <person name="Grigoriev I.V."/>
            <person name="Hibbett D."/>
            <person name="Nagy L.G."/>
            <person name="Martin F.M."/>
        </authorList>
    </citation>
    <scope>NUCLEOTIDE SEQUENCE</scope>
    <source>
        <strain evidence="1">P2</strain>
    </source>
</reference>
<proteinExistence type="predicted"/>
<evidence type="ECO:0000313" key="2">
    <source>
        <dbReference type="Proteomes" id="UP000886501"/>
    </source>
</evidence>
<evidence type="ECO:0000313" key="1">
    <source>
        <dbReference type="EMBL" id="KAF9653329.1"/>
    </source>
</evidence>
<dbReference type="EMBL" id="MU117964">
    <property type="protein sequence ID" value="KAF9653329.1"/>
    <property type="molecule type" value="Genomic_DNA"/>
</dbReference>
<comment type="caution">
    <text evidence="1">The sequence shown here is derived from an EMBL/GenBank/DDBJ whole genome shotgun (WGS) entry which is preliminary data.</text>
</comment>
<protein>
    <submittedName>
        <fullName evidence="1">Uncharacterized protein</fullName>
    </submittedName>
</protein>
<dbReference type="Proteomes" id="UP000886501">
    <property type="component" value="Unassembled WGS sequence"/>
</dbReference>